<name>A0A2P2Q5T4_RHIMU</name>
<proteinExistence type="predicted"/>
<organism evidence="1">
    <name type="scientific">Rhizophora mucronata</name>
    <name type="common">Asiatic mangrove</name>
    <dbReference type="NCBI Taxonomy" id="61149"/>
    <lineage>
        <taxon>Eukaryota</taxon>
        <taxon>Viridiplantae</taxon>
        <taxon>Streptophyta</taxon>
        <taxon>Embryophyta</taxon>
        <taxon>Tracheophyta</taxon>
        <taxon>Spermatophyta</taxon>
        <taxon>Magnoliopsida</taxon>
        <taxon>eudicotyledons</taxon>
        <taxon>Gunneridae</taxon>
        <taxon>Pentapetalae</taxon>
        <taxon>rosids</taxon>
        <taxon>fabids</taxon>
        <taxon>Malpighiales</taxon>
        <taxon>Rhizophoraceae</taxon>
        <taxon>Rhizophora</taxon>
    </lineage>
</organism>
<protein>
    <submittedName>
        <fullName evidence="1">Uncharacterized protein</fullName>
    </submittedName>
</protein>
<reference evidence="1" key="1">
    <citation type="submission" date="2018-02" db="EMBL/GenBank/DDBJ databases">
        <title>Rhizophora mucronata_Transcriptome.</title>
        <authorList>
            <person name="Meera S.P."/>
            <person name="Sreeshan A."/>
            <person name="Augustine A."/>
        </authorList>
    </citation>
    <scope>NUCLEOTIDE SEQUENCE</scope>
    <source>
        <tissue evidence="1">Leaf</tissue>
    </source>
</reference>
<dbReference type="AlphaFoldDB" id="A0A2P2Q5T4"/>
<dbReference type="EMBL" id="GGEC01081837">
    <property type="protein sequence ID" value="MBX62321.1"/>
    <property type="molecule type" value="Transcribed_RNA"/>
</dbReference>
<sequence>MVLINNIIHVIGYTMLKCVVDGINKLGTWVVEANFGYIKYLVQIMAFSSCVVGSSATNC</sequence>
<accession>A0A2P2Q5T4</accession>
<evidence type="ECO:0000313" key="1">
    <source>
        <dbReference type="EMBL" id="MBX62321.1"/>
    </source>
</evidence>